<dbReference type="Proteomes" id="UP000003835">
    <property type="component" value="Unassembled WGS sequence"/>
</dbReference>
<evidence type="ECO:0000256" key="1">
    <source>
        <dbReference type="SAM" id="Phobius"/>
    </source>
</evidence>
<keyword evidence="1" id="KW-0472">Membrane</keyword>
<dbReference type="NCBIfam" id="TIGR02532">
    <property type="entry name" value="IV_pilin_GFxxxE"/>
    <property type="match status" value="1"/>
</dbReference>
<dbReference type="SUPFAM" id="SSF54523">
    <property type="entry name" value="Pili subunits"/>
    <property type="match status" value="1"/>
</dbReference>
<protein>
    <submittedName>
        <fullName evidence="2">Prokaryotic N-terminal methylation motif domain protein</fullName>
    </submittedName>
</protein>
<sequence length="181" mass="20172">MRQNNSTPKPVPSATAGFTLLELIVVVFIIGILSAIAAPAWLHFTNIQRLNTAQYEVYQAMQAAKRNAKLKKGDWQASFREQDQIVQWAVHPETVTPATVNWQSLDPNIRLDDNETTLQSSGGIYKVEFDFKGNTPPPFGRLTLTTKQGGNAKRCVFVSTLLGTLRMAEDNPTPKEGKYCY</sequence>
<dbReference type="Pfam" id="PF07963">
    <property type="entry name" value="N_methyl"/>
    <property type="match status" value="1"/>
</dbReference>
<organism evidence="2 3">
    <name type="scientific">Coleofasciculus chthonoplastes PCC 7420</name>
    <dbReference type="NCBI Taxonomy" id="118168"/>
    <lineage>
        <taxon>Bacteria</taxon>
        <taxon>Bacillati</taxon>
        <taxon>Cyanobacteriota</taxon>
        <taxon>Cyanophyceae</taxon>
        <taxon>Coleofasciculales</taxon>
        <taxon>Coleofasciculaceae</taxon>
        <taxon>Coleofasciculus</taxon>
    </lineage>
</organism>
<dbReference type="RefSeq" id="WP_006099961.1">
    <property type="nucleotide sequence ID" value="NZ_DS989845.1"/>
</dbReference>
<dbReference type="eggNOG" id="COG2165">
    <property type="taxonomic scope" value="Bacteria"/>
</dbReference>
<evidence type="ECO:0000313" key="2">
    <source>
        <dbReference type="EMBL" id="EDX77004.1"/>
    </source>
</evidence>
<gene>
    <name evidence="2" type="ORF">MC7420_2007</name>
</gene>
<dbReference type="HOGENOM" id="CLU_104622_1_0_3"/>
<accession>B4VMI9</accession>
<proteinExistence type="predicted"/>
<dbReference type="AlphaFoldDB" id="B4VMI9"/>
<dbReference type="PROSITE" id="PS00409">
    <property type="entry name" value="PROKAR_NTER_METHYL"/>
    <property type="match status" value="1"/>
</dbReference>
<dbReference type="InterPro" id="IPR012902">
    <property type="entry name" value="N_methyl_site"/>
</dbReference>
<keyword evidence="3" id="KW-1185">Reference proteome</keyword>
<dbReference type="STRING" id="118168.MC7420_2007"/>
<reference evidence="2 3" key="1">
    <citation type="submission" date="2008-07" db="EMBL/GenBank/DDBJ databases">
        <authorList>
            <person name="Tandeau de Marsac N."/>
            <person name="Ferriera S."/>
            <person name="Johnson J."/>
            <person name="Kravitz S."/>
            <person name="Beeson K."/>
            <person name="Sutton G."/>
            <person name="Rogers Y.-H."/>
            <person name="Friedman R."/>
            <person name="Frazier M."/>
            <person name="Venter J.C."/>
        </authorList>
    </citation>
    <scope>NUCLEOTIDE SEQUENCE [LARGE SCALE GENOMIC DNA]</scope>
    <source>
        <strain evidence="2 3">PCC 7420</strain>
    </source>
</reference>
<evidence type="ECO:0000313" key="3">
    <source>
        <dbReference type="Proteomes" id="UP000003835"/>
    </source>
</evidence>
<keyword evidence="1" id="KW-1133">Transmembrane helix</keyword>
<dbReference type="InterPro" id="IPR045584">
    <property type="entry name" value="Pilin-like"/>
</dbReference>
<dbReference type="EMBL" id="DS989845">
    <property type="protein sequence ID" value="EDX77004.1"/>
    <property type="molecule type" value="Genomic_DNA"/>
</dbReference>
<name>B4VMI9_9CYAN</name>
<keyword evidence="1" id="KW-0812">Transmembrane</keyword>
<dbReference type="Gene3D" id="3.30.700.10">
    <property type="entry name" value="Glycoprotein, Type 4 Pilin"/>
    <property type="match status" value="1"/>
</dbReference>
<dbReference type="OrthoDB" id="468456at2"/>
<feature type="transmembrane region" description="Helical" evidence="1">
    <location>
        <begin position="20"/>
        <end position="42"/>
    </location>
</feature>